<keyword evidence="4" id="KW-1185">Reference proteome</keyword>
<dbReference type="Gene3D" id="3.50.50.60">
    <property type="entry name" value="FAD/NAD(P)-binding domain"/>
    <property type="match status" value="1"/>
</dbReference>
<evidence type="ECO:0000313" key="4">
    <source>
        <dbReference type="Proteomes" id="UP000326509"/>
    </source>
</evidence>
<dbReference type="SUPFAM" id="SSF54373">
    <property type="entry name" value="FAD-linked reductases, C-terminal domain"/>
    <property type="match status" value="1"/>
</dbReference>
<dbReference type="Proteomes" id="UP000326509">
    <property type="component" value="Unassembled WGS sequence"/>
</dbReference>
<sequence length="354" mass="39194">MKNVDYIIVGLGIAGLAFAETLRSNNKSFVLFEDANKGATTASGGVLNPTVLKRFTAAWNVEQFLTYAIPFYQRLEAVLSDKVIEPIAIHRILKSVEEQNNWIVACDKDQLKHYLKSDLVSNDNKSISAPYKLGSVNKAYQIRPATLVQDYRIFLASNNCIIADYFDYSLLEIQNDNVVYKDISANHIVFSEGAGVVNNPLFPLAISPELPKVFVPNKGEYIIVNAPLLKCTSVLKGPVMVIPLGNDLYKVGASYGRDELSMDITEDARFDLSDKLKTMITCDFEVVDQVAGIRPTVKDRKPLIGVLPASHNVAFLNGLGTRGLTMAPLLAKQLFDFIENDTEIPSELNLARFL</sequence>
<dbReference type="OrthoDB" id="214253at2"/>
<dbReference type="SUPFAM" id="SSF51905">
    <property type="entry name" value="FAD/NAD(P)-binding domain"/>
    <property type="match status" value="1"/>
</dbReference>
<feature type="domain" description="FAD dependent oxidoreductase" evidence="2">
    <location>
        <begin position="5"/>
        <end position="334"/>
    </location>
</feature>
<proteinExistence type="predicted"/>
<dbReference type="GO" id="GO:0005737">
    <property type="term" value="C:cytoplasm"/>
    <property type="evidence" value="ECO:0007669"/>
    <property type="project" value="TreeGrafter"/>
</dbReference>
<dbReference type="Pfam" id="PF01266">
    <property type="entry name" value="DAO"/>
    <property type="match status" value="1"/>
</dbReference>
<keyword evidence="1" id="KW-0560">Oxidoreductase</keyword>
<gene>
    <name evidence="3" type="primary">fjo30</name>
    <name evidence="3" type="ORF">ULMA_02580</name>
</gene>
<dbReference type="RefSeq" id="WP_161596048.1">
    <property type="nucleotide sequence ID" value="NZ_BKCG01000001.1"/>
</dbReference>
<dbReference type="EMBL" id="BKCG01000001">
    <property type="protein sequence ID" value="GER58150.1"/>
    <property type="molecule type" value="Genomic_DNA"/>
</dbReference>
<evidence type="ECO:0000259" key="2">
    <source>
        <dbReference type="Pfam" id="PF01266"/>
    </source>
</evidence>
<protein>
    <submittedName>
        <fullName evidence="3">FAD-dependent oxidoreductase</fullName>
    </submittedName>
</protein>
<accession>A0A5J4IWI5</accession>
<evidence type="ECO:0000313" key="3">
    <source>
        <dbReference type="EMBL" id="GER58150.1"/>
    </source>
</evidence>
<dbReference type="InterPro" id="IPR006076">
    <property type="entry name" value="FAD-dep_OxRdtase"/>
</dbReference>
<dbReference type="InterPro" id="IPR036188">
    <property type="entry name" value="FAD/NAD-bd_sf"/>
</dbReference>
<comment type="caution">
    <text evidence="3">The sequence shown here is derived from an EMBL/GenBank/DDBJ whole genome shotgun (WGS) entry which is preliminary data.</text>
</comment>
<organism evidence="3 4">
    <name type="scientific">Patiriisocius marinus</name>
    <dbReference type="NCBI Taxonomy" id="1397112"/>
    <lineage>
        <taxon>Bacteria</taxon>
        <taxon>Pseudomonadati</taxon>
        <taxon>Bacteroidota</taxon>
        <taxon>Flavobacteriia</taxon>
        <taxon>Flavobacteriales</taxon>
        <taxon>Flavobacteriaceae</taxon>
        <taxon>Patiriisocius</taxon>
    </lineage>
</organism>
<name>A0A5J4IWI5_9FLAO</name>
<dbReference type="PANTHER" id="PTHR13847">
    <property type="entry name" value="SARCOSINE DEHYDROGENASE-RELATED"/>
    <property type="match status" value="1"/>
</dbReference>
<reference evidence="3 4" key="1">
    <citation type="submission" date="2019-08" db="EMBL/GenBank/DDBJ databases">
        <title>Draft genome sequence of Ulvibacter marinus type strain NBRC 109484.</title>
        <authorList>
            <person name="Kawano K."/>
            <person name="Ushijima N."/>
            <person name="Kihara M."/>
            <person name="Itoh H."/>
        </authorList>
    </citation>
    <scope>NUCLEOTIDE SEQUENCE [LARGE SCALE GENOMIC DNA]</scope>
    <source>
        <strain evidence="3 4">NBRC 109484</strain>
    </source>
</reference>
<dbReference type="PANTHER" id="PTHR13847:SF289">
    <property type="entry name" value="GLYCINE OXIDASE"/>
    <property type="match status" value="1"/>
</dbReference>
<dbReference type="AlphaFoldDB" id="A0A5J4IWI5"/>
<evidence type="ECO:0000256" key="1">
    <source>
        <dbReference type="ARBA" id="ARBA00023002"/>
    </source>
</evidence>
<dbReference type="GO" id="GO:0016491">
    <property type="term" value="F:oxidoreductase activity"/>
    <property type="evidence" value="ECO:0007669"/>
    <property type="project" value="UniProtKB-KW"/>
</dbReference>
<dbReference type="Gene3D" id="3.30.9.10">
    <property type="entry name" value="D-Amino Acid Oxidase, subunit A, domain 2"/>
    <property type="match status" value="1"/>
</dbReference>